<feature type="transmembrane region" description="Helical" evidence="6">
    <location>
        <begin position="296"/>
        <end position="317"/>
    </location>
</feature>
<evidence type="ECO:0000256" key="3">
    <source>
        <dbReference type="ARBA" id="ARBA00022692"/>
    </source>
</evidence>
<evidence type="ECO:0000313" key="7">
    <source>
        <dbReference type="EMBL" id="GLK01554.1"/>
    </source>
</evidence>
<feature type="transmembrane region" description="Helical" evidence="6">
    <location>
        <begin position="253"/>
        <end position="276"/>
    </location>
</feature>
<feature type="transmembrane region" description="Helical" evidence="6">
    <location>
        <begin position="36"/>
        <end position="58"/>
    </location>
</feature>
<evidence type="ECO:0000256" key="2">
    <source>
        <dbReference type="ARBA" id="ARBA00022475"/>
    </source>
</evidence>
<dbReference type="PANTHER" id="PTHR30250:SF11">
    <property type="entry name" value="O-ANTIGEN TRANSPORTER-RELATED"/>
    <property type="match status" value="1"/>
</dbReference>
<feature type="transmembrane region" description="Helical" evidence="6">
    <location>
        <begin position="323"/>
        <end position="345"/>
    </location>
</feature>
<organism evidence="7 8">
    <name type="scientific">Microbacterium keratanolyticum</name>
    <dbReference type="NCBI Taxonomy" id="67574"/>
    <lineage>
        <taxon>Bacteria</taxon>
        <taxon>Bacillati</taxon>
        <taxon>Actinomycetota</taxon>
        <taxon>Actinomycetes</taxon>
        <taxon>Micrococcales</taxon>
        <taxon>Microbacteriaceae</taxon>
        <taxon>Microbacterium</taxon>
    </lineage>
</organism>
<evidence type="ECO:0000256" key="1">
    <source>
        <dbReference type="ARBA" id="ARBA00004651"/>
    </source>
</evidence>
<dbReference type="InterPro" id="IPR050833">
    <property type="entry name" value="Poly_Biosynth_Transport"/>
</dbReference>
<keyword evidence="8" id="KW-1185">Reference proteome</keyword>
<accession>A0A9W6M8X7</accession>
<evidence type="ECO:0000256" key="6">
    <source>
        <dbReference type="SAM" id="Phobius"/>
    </source>
</evidence>
<feature type="transmembrane region" description="Helical" evidence="6">
    <location>
        <begin position="385"/>
        <end position="404"/>
    </location>
</feature>
<feature type="transmembrane region" description="Helical" evidence="6">
    <location>
        <begin position="79"/>
        <end position="103"/>
    </location>
</feature>
<feature type="transmembrane region" description="Helical" evidence="6">
    <location>
        <begin position="357"/>
        <end position="379"/>
    </location>
</feature>
<gene>
    <name evidence="7" type="ORF">GCM10017596_12690</name>
</gene>
<keyword evidence="2" id="KW-1003">Cell membrane</keyword>
<sequence>MKNRIVRGMLALVSGALLGQLILVLATPLLARIYDPAAFGAFSALVAVSSILGPVAALKFDAGIVLPESEDKARGLLRLALWSSLGISVLSGLLVGGLSLTPFGQAWALVPGAPLWAGALVLATSVFTVLAQAALRRQRYGVVATRAPFQSAGTVVGQVGLGLVGAGATGLVGGFLVGRLFGFLPLYRTARPLLARPQTGDYRSLIREYRRLPLILSSAALVNALGAQLPLLLIAGQFGQSDAGQFGMAQRLIAVPATLLGASVAQLFGAELAALVRNGLLGARRMYLQTTLRLGAVAVAVALAIVFLSPPVLPFVLGEGWEATVPIAQALAVYAAASLVGSPLSQVYTIYQSRATIVVDALRVAFVGAAWMLVLAQGWGMIPAVWALSIAQTAGYVVLWGYGLRLVVRHEGRGSTAGGRSAEPSEA</sequence>
<keyword evidence="3 6" id="KW-0812">Transmembrane</keyword>
<dbReference type="EMBL" id="BSET01000001">
    <property type="protein sequence ID" value="GLK01554.1"/>
    <property type="molecule type" value="Genomic_DNA"/>
</dbReference>
<evidence type="ECO:0000256" key="5">
    <source>
        <dbReference type="ARBA" id="ARBA00023136"/>
    </source>
</evidence>
<feature type="transmembrane region" description="Helical" evidence="6">
    <location>
        <begin position="115"/>
        <end position="135"/>
    </location>
</feature>
<dbReference type="RefSeq" id="WP_204939180.1">
    <property type="nucleotide sequence ID" value="NZ_BAAAUM010000001.1"/>
</dbReference>
<dbReference type="PANTHER" id="PTHR30250">
    <property type="entry name" value="PST FAMILY PREDICTED COLANIC ACID TRANSPORTER"/>
    <property type="match status" value="1"/>
</dbReference>
<protein>
    <recommendedName>
        <fullName evidence="9">O-antigen/teichoic acid export membrane protein</fullName>
    </recommendedName>
</protein>
<proteinExistence type="predicted"/>
<dbReference type="AlphaFoldDB" id="A0A9W6M8X7"/>
<dbReference type="Pfam" id="PF13440">
    <property type="entry name" value="Polysacc_synt_3"/>
    <property type="match status" value="1"/>
</dbReference>
<reference evidence="7" key="2">
    <citation type="submission" date="2023-01" db="EMBL/GenBank/DDBJ databases">
        <authorList>
            <person name="Sun Q."/>
            <person name="Evtushenko L."/>
        </authorList>
    </citation>
    <scope>NUCLEOTIDE SEQUENCE</scope>
    <source>
        <strain evidence="7">VKM Ac-1958</strain>
    </source>
</reference>
<evidence type="ECO:0000313" key="8">
    <source>
        <dbReference type="Proteomes" id="UP001142325"/>
    </source>
</evidence>
<comment type="subcellular location">
    <subcellularLocation>
        <location evidence="1">Cell membrane</location>
        <topology evidence="1">Multi-pass membrane protein</topology>
    </subcellularLocation>
</comment>
<comment type="caution">
    <text evidence="7">The sequence shown here is derived from an EMBL/GenBank/DDBJ whole genome shotgun (WGS) entry which is preliminary data.</text>
</comment>
<evidence type="ECO:0000256" key="4">
    <source>
        <dbReference type="ARBA" id="ARBA00022989"/>
    </source>
</evidence>
<keyword evidence="5 6" id="KW-0472">Membrane</keyword>
<evidence type="ECO:0008006" key="9">
    <source>
        <dbReference type="Google" id="ProtNLM"/>
    </source>
</evidence>
<keyword evidence="4 6" id="KW-1133">Transmembrane helix</keyword>
<name>A0A9W6M8X7_9MICO</name>
<reference evidence="7" key="1">
    <citation type="journal article" date="2014" name="Int. J. Syst. Evol. Microbiol.">
        <title>Complete genome sequence of Corynebacterium casei LMG S-19264T (=DSM 44701T), isolated from a smear-ripened cheese.</title>
        <authorList>
            <consortium name="US DOE Joint Genome Institute (JGI-PGF)"/>
            <person name="Walter F."/>
            <person name="Albersmeier A."/>
            <person name="Kalinowski J."/>
            <person name="Ruckert C."/>
        </authorList>
    </citation>
    <scope>NUCLEOTIDE SEQUENCE</scope>
    <source>
        <strain evidence="7">VKM Ac-1958</strain>
    </source>
</reference>
<dbReference type="GO" id="GO:0005886">
    <property type="term" value="C:plasma membrane"/>
    <property type="evidence" value="ECO:0007669"/>
    <property type="project" value="UniProtKB-SubCell"/>
</dbReference>
<dbReference type="Proteomes" id="UP001142325">
    <property type="component" value="Unassembled WGS sequence"/>
</dbReference>